<dbReference type="AlphaFoldDB" id="D6U4Q8"/>
<proteinExistence type="predicted"/>
<reference evidence="1 2" key="1">
    <citation type="journal article" date="2011" name="Stand. Genomic Sci.">
        <title>Non-contiguous finished genome sequence and contextual data of the filamentous soil bacterium Ktedonobacter racemifer type strain (SOSP1-21).</title>
        <authorList>
            <person name="Chang Y.J."/>
            <person name="Land M."/>
            <person name="Hauser L."/>
            <person name="Chertkov O."/>
            <person name="Del Rio T.G."/>
            <person name="Nolan M."/>
            <person name="Copeland A."/>
            <person name="Tice H."/>
            <person name="Cheng J.F."/>
            <person name="Lucas S."/>
            <person name="Han C."/>
            <person name="Goodwin L."/>
            <person name="Pitluck S."/>
            <person name="Ivanova N."/>
            <person name="Ovchinikova G."/>
            <person name="Pati A."/>
            <person name="Chen A."/>
            <person name="Palaniappan K."/>
            <person name="Mavromatis K."/>
            <person name="Liolios K."/>
            <person name="Brettin T."/>
            <person name="Fiebig A."/>
            <person name="Rohde M."/>
            <person name="Abt B."/>
            <person name="Goker M."/>
            <person name="Detter J.C."/>
            <person name="Woyke T."/>
            <person name="Bristow J."/>
            <person name="Eisen J.A."/>
            <person name="Markowitz V."/>
            <person name="Hugenholtz P."/>
            <person name="Kyrpides N.C."/>
            <person name="Klenk H.P."/>
            <person name="Lapidus A."/>
        </authorList>
    </citation>
    <scope>NUCLEOTIDE SEQUENCE [LARGE SCALE GENOMIC DNA]</scope>
    <source>
        <strain evidence="2">DSM 44963</strain>
    </source>
</reference>
<evidence type="ECO:0000313" key="2">
    <source>
        <dbReference type="Proteomes" id="UP000004508"/>
    </source>
</evidence>
<evidence type="ECO:0008006" key="3">
    <source>
        <dbReference type="Google" id="ProtNLM"/>
    </source>
</evidence>
<dbReference type="InterPro" id="IPR012341">
    <property type="entry name" value="6hp_glycosidase-like_sf"/>
</dbReference>
<dbReference type="EMBL" id="ADVG01000004">
    <property type="protein sequence ID" value="EFH81488.1"/>
    <property type="molecule type" value="Genomic_DNA"/>
</dbReference>
<dbReference type="InterPro" id="IPR008313">
    <property type="entry name" value="GH125"/>
</dbReference>
<organism evidence="1 2">
    <name type="scientific">Ktedonobacter racemifer DSM 44963</name>
    <dbReference type="NCBI Taxonomy" id="485913"/>
    <lineage>
        <taxon>Bacteria</taxon>
        <taxon>Bacillati</taxon>
        <taxon>Chloroflexota</taxon>
        <taxon>Ktedonobacteria</taxon>
        <taxon>Ktedonobacterales</taxon>
        <taxon>Ktedonobacteraceae</taxon>
        <taxon>Ktedonobacter</taxon>
    </lineage>
</organism>
<dbReference type="STRING" id="485913.Krac_2214"/>
<gene>
    <name evidence="1" type="ORF">Krac_2214</name>
</gene>
<dbReference type="PANTHER" id="PTHR31047:SF0">
    <property type="entry name" value="MEIOTICALLY UP-REGULATED GENE 157 PROTEIN"/>
    <property type="match status" value="1"/>
</dbReference>
<name>D6U4Q8_KTERA</name>
<dbReference type="GO" id="GO:0005975">
    <property type="term" value="P:carbohydrate metabolic process"/>
    <property type="evidence" value="ECO:0007669"/>
    <property type="project" value="InterPro"/>
</dbReference>
<dbReference type="eggNOG" id="COG3538">
    <property type="taxonomic scope" value="Bacteria"/>
</dbReference>
<comment type="caution">
    <text evidence="1">The sequence shown here is derived from an EMBL/GenBank/DDBJ whole genome shotgun (WGS) entry which is preliminary data.</text>
</comment>
<sequence>MYHYPAIAALTEDVKQQLVSFPQLRDMFTQCYPNTLETTVELLDDDTTFVLTGDIPAMWLRDSSAQVNPYIPLAREDAALQRMLRGLIQRQAQYILRDPYANAFNREANGQGHKGDTPPAGPWVWERKYELDSLCYPIKLCYSYWRHTGDTSNFNETVHAMLRKIIEIMRIEQQHDTHSTYSFERPDPLLPSDTLPFQGHGTRTNFTGMVWSGFRPSDDACRFGYLIPANMFAVVVLGYTCEIAREVYQDEKLAQAAEALRQEIDFGIQTYGIVEHPRHGRIYAYETDGYGNYNLMDDANVPSLLAIPYLGYRPVDDTLYQNTRRFVLSPDNPYYFTGKHASGVGSPHTPRGYIWHISLSIQGLTSNDPAEQEEIIRMLVNTTAETNYMHESFHPDKPQRYTRSWFAWANSLFGEFALDYVKNALRV</sequence>
<dbReference type="Gene3D" id="1.50.10.10">
    <property type="match status" value="1"/>
</dbReference>
<dbReference type="InParanoid" id="D6U4Q8"/>
<dbReference type="PANTHER" id="PTHR31047">
    <property type="entry name" value="MEIOTICALLY UP-REGULATED GENE 157 PROTEIN"/>
    <property type="match status" value="1"/>
</dbReference>
<accession>D6U4Q8</accession>
<evidence type="ECO:0000313" key="1">
    <source>
        <dbReference type="EMBL" id="EFH81488.1"/>
    </source>
</evidence>
<dbReference type="SUPFAM" id="SSF48208">
    <property type="entry name" value="Six-hairpin glycosidases"/>
    <property type="match status" value="1"/>
</dbReference>
<dbReference type="PIRSF" id="PIRSF028846">
    <property type="entry name" value="UCP028846"/>
    <property type="match status" value="1"/>
</dbReference>
<dbReference type="RefSeq" id="WP_007918887.1">
    <property type="nucleotide sequence ID" value="NZ_ADVG01000004.1"/>
</dbReference>
<dbReference type="InterPro" id="IPR008928">
    <property type="entry name" value="6-hairpin_glycosidase_sf"/>
</dbReference>
<dbReference type="Pfam" id="PF06824">
    <property type="entry name" value="Glyco_hydro_125"/>
    <property type="match status" value="1"/>
</dbReference>
<dbReference type="SMART" id="SM01149">
    <property type="entry name" value="DUF1237"/>
    <property type="match status" value="1"/>
</dbReference>
<keyword evidence="2" id="KW-1185">Reference proteome</keyword>
<dbReference type="Proteomes" id="UP000004508">
    <property type="component" value="Unassembled WGS sequence"/>
</dbReference>
<dbReference type="OrthoDB" id="181472at2"/>
<protein>
    <recommendedName>
        <fullName evidence="3">Metal-independent alpha-mannosidase</fullName>
    </recommendedName>
</protein>